<gene>
    <name evidence="3" type="ORF">RM779_29740</name>
</gene>
<evidence type="ECO:0000256" key="1">
    <source>
        <dbReference type="SAM" id="Phobius"/>
    </source>
</evidence>
<keyword evidence="1" id="KW-0472">Membrane</keyword>
<keyword evidence="1" id="KW-1133">Transmembrane helix</keyword>
<evidence type="ECO:0000313" key="3">
    <source>
        <dbReference type="EMBL" id="MDT0446747.1"/>
    </source>
</evidence>
<keyword evidence="1" id="KW-0812">Transmembrane</keyword>
<dbReference type="EMBL" id="JAVREV010000022">
    <property type="protein sequence ID" value="MDT0446747.1"/>
    <property type="molecule type" value="Genomic_DNA"/>
</dbReference>
<feature type="signal peptide" evidence="2">
    <location>
        <begin position="1"/>
        <end position="33"/>
    </location>
</feature>
<name>A0ABU2SCP3_9ACTN</name>
<organism evidence="3 4">
    <name type="scientific">Streptomyces johnsoniae</name>
    <dbReference type="NCBI Taxonomy" id="3075532"/>
    <lineage>
        <taxon>Bacteria</taxon>
        <taxon>Bacillati</taxon>
        <taxon>Actinomycetota</taxon>
        <taxon>Actinomycetes</taxon>
        <taxon>Kitasatosporales</taxon>
        <taxon>Streptomycetaceae</taxon>
        <taxon>Streptomyces</taxon>
    </lineage>
</organism>
<proteinExistence type="predicted"/>
<accession>A0ABU2SCP3</accession>
<evidence type="ECO:0000256" key="2">
    <source>
        <dbReference type="SAM" id="SignalP"/>
    </source>
</evidence>
<reference evidence="4" key="1">
    <citation type="submission" date="2023-07" db="EMBL/GenBank/DDBJ databases">
        <title>30 novel species of actinomycetes from the DSMZ collection.</title>
        <authorList>
            <person name="Nouioui I."/>
        </authorList>
    </citation>
    <scope>NUCLEOTIDE SEQUENCE [LARGE SCALE GENOMIC DNA]</scope>
    <source>
        <strain evidence="4">DSM 41886</strain>
    </source>
</reference>
<feature type="chain" id="PRO_5047022395" description="Secreted protein" evidence="2">
    <location>
        <begin position="34"/>
        <end position="77"/>
    </location>
</feature>
<evidence type="ECO:0000313" key="4">
    <source>
        <dbReference type="Proteomes" id="UP001183615"/>
    </source>
</evidence>
<dbReference type="RefSeq" id="WP_311620893.1">
    <property type="nucleotide sequence ID" value="NZ_JAVREV010000022.1"/>
</dbReference>
<comment type="caution">
    <text evidence="3">The sequence shown here is derived from an EMBL/GenBank/DDBJ whole genome shotgun (WGS) entry which is preliminary data.</text>
</comment>
<protein>
    <recommendedName>
        <fullName evidence="5">Secreted protein</fullName>
    </recommendedName>
</protein>
<keyword evidence="2" id="KW-0732">Signal</keyword>
<evidence type="ECO:0008006" key="5">
    <source>
        <dbReference type="Google" id="ProtNLM"/>
    </source>
</evidence>
<dbReference type="Proteomes" id="UP001183615">
    <property type="component" value="Unassembled WGS sequence"/>
</dbReference>
<sequence length="77" mass="7863">MVNVKNKKRGARAVAVSAGALLLTLMASPAAQALQRDDGDDPGSGLSVAETLGYFVVAPIALFAVIAGLVVLGDRKR</sequence>
<keyword evidence="4" id="KW-1185">Reference proteome</keyword>
<feature type="transmembrane region" description="Helical" evidence="1">
    <location>
        <begin position="52"/>
        <end position="72"/>
    </location>
</feature>